<feature type="transmembrane region" description="Helical" evidence="1">
    <location>
        <begin position="328"/>
        <end position="349"/>
    </location>
</feature>
<gene>
    <name evidence="3" type="ORF">NIES267_20000</name>
</gene>
<name>A0A1Z4LMV1_9CYAN</name>
<feature type="transmembrane region" description="Helical" evidence="1">
    <location>
        <begin position="54"/>
        <end position="78"/>
    </location>
</feature>
<feature type="transmembrane region" description="Helical" evidence="1">
    <location>
        <begin position="192"/>
        <end position="211"/>
    </location>
</feature>
<sequence>MVLSNTAVPKPKAHFLFIDGLRGLAALWVILYHADPDGRISQFTSALPQWFVDVAFRWGSRGVAIFFVLSGFVMAYSLRNAKINFDYLKNFAIRRLIRLSPPYYVSMVVALGFAFVASQAKGVDFEPMGQPLSFPRFFAHLFYLQDVFKLVHIDDVYWTLCLEVQFYIVFFVLIGLVQWLNNKWQLSWSRTAVFAPVAVLSVLFPLGVFGVGSRATIIFPLLYSFLLGVFAYWTWRENLKRLWFYIYCAVLLPAGIINFSGFAITSVIVAVLVLEVARNNRMQDWLNWGWLQFLGKISYSLYLNHVSIIGATYFVGLKVLGDGVWSEFICFIAAVSASIIFGTLMWYLVEKPSIKWNKSIKMVNNT</sequence>
<dbReference type="EMBL" id="AP018227">
    <property type="protein sequence ID" value="BAY82519.1"/>
    <property type="molecule type" value="Genomic_DNA"/>
</dbReference>
<reference evidence="3 4" key="1">
    <citation type="submission" date="2017-06" db="EMBL/GenBank/DDBJ databases">
        <title>Genome sequencing of cyanobaciteial culture collection at National Institute for Environmental Studies (NIES).</title>
        <authorList>
            <person name="Hirose Y."/>
            <person name="Shimura Y."/>
            <person name="Fujisawa T."/>
            <person name="Nakamura Y."/>
            <person name="Kawachi M."/>
        </authorList>
    </citation>
    <scope>NUCLEOTIDE SEQUENCE [LARGE SCALE GENOMIC DNA]</scope>
    <source>
        <strain evidence="3 4">NIES-267</strain>
    </source>
</reference>
<evidence type="ECO:0000313" key="4">
    <source>
        <dbReference type="Proteomes" id="UP000218418"/>
    </source>
</evidence>
<evidence type="ECO:0000313" key="3">
    <source>
        <dbReference type="EMBL" id="BAY82519.1"/>
    </source>
</evidence>
<dbReference type="InterPro" id="IPR002656">
    <property type="entry name" value="Acyl_transf_3_dom"/>
</dbReference>
<dbReference type="PANTHER" id="PTHR23028:SF53">
    <property type="entry name" value="ACYL_TRANSF_3 DOMAIN-CONTAINING PROTEIN"/>
    <property type="match status" value="1"/>
</dbReference>
<accession>A0A1Z4LMV1</accession>
<dbReference type="OrthoDB" id="572802at2"/>
<dbReference type="GO" id="GO:0016020">
    <property type="term" value="C:membrane"/>
    <property type="evidence" value="ECO:0007669"/>
    <property type="project" value="TreeGrafter"/>
</dbReference>
<dbReference type="AlphaFoldDB" id="A0A1Z4LMV1"/>
<dbReference type="GO" id="GO:0000271">
    <property type="term" value="P:polysaccharide biosynthetic process"/>
    <property type="evidence" value="ECO:0007669"/>
    <property type="project" value="TreeGrafter"/>
</dbReference>
<feature type="domain" description="Acyltransferase 3" evidence="2">
    <location>
        <begin position="16"/>
        <end position="341"/>
    </location>
</feature>
<keyword evidence="4" id="KW-1185">Reference proteome</keyword>
<keyword evidence="1" id="KW-1133">Transmembrane helix</keyword>
<evidence type="ECO:0000256" key="1">
    <source>
        <dbReference type="SAM" id="Phobius"/>
    </source>
</evidence>
<feature type="transmembrane region" description="Helical" evidence="1">
    <location>
        <begin position="99"/>
        <end position="118"/>
    </location>
</feature>
<protein>
    <submittedName>
        <fullName evidence="3">Acyltransferase 3</fullName>
    </submittedName>
</protein>
<feature type="transmembrane region" description="Helical" evidence="1">
    <location>
        <begin position="242"/>
        <end position="273"/>
    </location>
</feature>
<organism evidence="3 4">
    <name type="scientific">Calothrix parasitica NIES-267</name>
    <dbReference type="NCBI Taxonomy" id="1973488"/>
    <lineage>
        <taxon>Bacteria</taxon>
        <taxon>Bacillati</taxon>
        <taxon>Cyanobacteriota</taxon>
        <taxon>Cyanophyceae</taxon>
        <taxon>Nostocales</taxon>
        <taxon>Calotrichaceae</taxon>
        <taxon>Calothrix</taxon>
    </lineage>
</organism>
<dbReference type="PANTHER" id="PTHR23028">
    <property type="entry name" value="ACETYLTRANSFERASE"/>
    <property type="match status" value="1"/>
</dbReference>
<dbReference type="GO" id="GO:0016747">
    <property type="term" value="F:acyltransferase activity, transferring groups other than amino-acyl groups"/>
    <property type="evidence" value="ECO:0007669"/>
    <property type="project" value="InterPro"/>
</dbReference>
<feature type="transmembrane region" description="Helical" evidence="1">
    <location>
        <begin position="293"/>
        <end position="316"/>
    </location>
</feature>
<feature type="transmembrane region" description="Helical" evidence="1">
    <location>
        <begin position="156"/>
        <end position="180"/>
    </location>
</feature>
<evidence type="ECO:0000259" key="2">
    <source>
        <dbReference type="Pfam" id="PF01757"/>
    </source>
</evidence>
<keyword evidence="1" id="KW-0812">Transmembrane</keyword>
<dbReference type="Pfam" id="PF01757">
    <property type="entry name" value="Acyl_transf_3"/>
    <property type="match status" value="1"/>
</dbReference>
<feature type="transmembrane region" description="Helical" evidence="1">
    <location>
        <begin position="217"/>
        <end position="235"/>
    </location>
</feature>
<keyword evidence="3" id="KW-0012">Acyltransferase</keyword>
<dbReference type="InterPro" id="IPR050879">
    <property type="entry name" value="Acyltransferase_3"/>
</dbReference>
<feature type="transmembrane region" description="Helical" evidence="1">
    <location>
        <begin position="12"/>
        <end position="34"/>
    </location>
</feature>
<keyword evidence="1" id="KW-0472">Membrane</keyword>
<keyword evidence="3" id="KW-0808">Transferase</keyword>
<dbReference type="Proteomes" id="UP000218418">
    <property type="component" value="Chromosome"/>
</dbReference>
<proteinExistence type="predicted"/>